<evidence type="ECO:0000313" key="1">
    <source>
        <dbReference type="EMBL" id="ETV71851.1"/>
    </source>
</evidence>
<name>W4FY07_APHAT</name>
<evidence type="ECO:0008006" key="2">
    <source>
        <dbReference type="Google" id="ProtNLM"/>
    </source>
</evidence>
<dbReference type="EMBL" id="KI913157">
    <property type="protein sequence ID" value="ETV71851.1"/>
    <property type="molecule type" value="Genomic_DNA"/>
</dbReference>
<dbReference type="AlphaFoldDB" id="W4FY07"/>
<dbReference type="VEuPathDB" id="FungiDB:H257_12986"/>
<organism evidence="1">
    <name type="scientific">Aphanomyces astaci</name>
    <name type="common">Crayfish plague agent</name>
    <dbReference type="NCBI Taxonomy" id="112090"/>
    <lineage>
        <taxon>Eukaryota</taxon>
        <taxon>Sar</taxon>
        <taxon>Stramenopiles</taxon>
        <taxon>Oomycota</taxon>
        <taxon>Saprolegniomycetes</taxon>
        <taxon>Saprolegniales</taxon>
        <taxon>Verrucalvaceae</taxon>
        <taxon>Aphanomyces</taxon>
    </lineage>
</organism>
<dbReference type="GeneID" id="20814982"/>
<reference evidence="1" key="1">
    <citation type="submission" date="2013-12" db="EMBL/GenBank/DDBJ databases">
        <title>The Genome Sequence of Aphanomyces astaci APO3.</title>
        <authorList>
            <consortium name="The Broad Institute Genomics Platform"/>
            <person name="Russ C."/>
            <person name="Tyler B."/>
            <person name="van West P."/>
            <person name="Dieguez-Uribeondo J."/>
            <person name="Young S.K."/>
            <person name="Zeng Q."/>
            <person name="Gargeya S."/>
            <person name="Fitzgerald M."/>
            <person name="Abouelleil A."/>
            <person name="Alvarado L."/>
            <person name="Chapman S.B."/>
            <person name="Gainer-Dewar J."/>
            <person name="Goldberg J."/>
            <person name="Griggs A."/>
            <person name="Gujja S."/>
            <person name="Hansen M."/>
            <person name="Howarth C."/>
            <person name="Imamovic A."/>
            <person name="Ireland A."/>
            <person name="Larimer J."/>
            <person name="McCowan C."/>
            <person name="Murphy C."/>
            <person name="Pearson M."/>
            <person name="Poon T.W."/>
            <person name="Priest M."/>
            <person name="Roberts A."/>
            <person name="Saif S."/>
            <person name="Shea T."/>
            <person name="Sykes S."/>
            <person name="Wortman J."/>
            <person name="Nusbaum C."/>
            <person name="Birren B."/>
        </authorList>
    </citation>
    <scope>NUCLEOTIDE SEQUENCE [LARGE SCALE GENOMIC DNA]</scope>
    <source>
        <strain evidence="1">APO3</strain>
    </source>
</reference>
<dbReference type="OrthoDB" id="105169at2759"/>
<proteinExistence type="predicted"/>
<gene>
    <name evidence="1" type="ORF">H257_12986</name>
</gene>
<sequence length="385" mass="44035">MATPVKRRNYTDEEDLMLLRQVSLELPFLARRGLITEKWTAVARALVASDEFTRTGLDAKKANNRFNALVNSHRKYNKDSERTSGVSEEVSEKVLLLDDLLAVFDDAKDEETKRVVSTKKANKHTENLGSIVHDEAMMSLGKRKQACDVEGAVGGGNNKVVKMMAILKEQAKSDLEFKKEKHNSEIEERRQDREFLLGHIREFMRQRRKYPFRRRMRLLRILLCAVERPLVPEDRFDLAKLTNADCVLKFRFDSAGIMELCELLGVPNVLLTTMGDRCLGIDALCILLNRMSYPRRFYDMIASFGRSRESLCRIFNSLVDLLFDQWQNHLYFCLNVVAGRLHNYGAAIAAKGAMMDNIFGFIDGSKLETCRISQKRNLGINVVTA</sequence>
<protein>
    <recommendedName>
        <fullName evidence="2">Myb-like domain-containing protein</fullName>
    </recommendedName>
</protein>
<dbReference type="RefSeq" id="XP_009838700.1">
    <property type="nucleotide sequence ID" value="XM_009840398.1"/>
</dbReference>
<dbReference type="PANTHER" id="PTHR34615:SF1">
    <property type="entry name" value="PX DOMAIN-CONTAINING PROTEIN"/>
    <property type="match status" value="1"/>
</dbReference>
<accession>W4FY07</accession>
<dbReference type="PANTHER" id="PTHR34615">
    <property type="entry name" value="PX DOMAIN-CONTAINING PROTEIN"/>
    <property type="match status" value="1"/>
</dbReference>